<dbReference type="AlphaFoldDB" id="A0A193C5V9"/>
<protein>
    <submittedName>
        <fullName evidence="5">Poly-gamma-glutamate biosynthesis protein</fullName>
    </submittedName>
</protein>
<feature type="signal peptide" evidence="3">
    <location>
        <begin position="1"/>
        <end position="32"/>
    </location>
</feature>
<dbReference type="Proteomes" id="UP000093695">
    <property type="component" value="Chromosome"/>
</dbReference>
<dbReference type="SUPFAM" id="SSF56300">
    <property type="entry name" value="Metallo-dependent phosphatases"/>
    <property type="match status" value="1"/>
</dbReference>
<feature type="chain" id="PRO_5008256432" evidence="3">
    <location>
        <begin position="33"/>
        <end position="383"/>
    </location>
</feature>
<comment type="similarity">
    <text evidence="1">Belongs to the CapA family.</text>
</comment>
<organism evidence="5 6">
    <name type="scientific">Amycolatopsis orientalis</name>
    <name type="common">Nocardia orientalis</name>
    <dbReference type="NCBI Taxonomy" id="31958"/>
    <lineage>
        <taxon>Bacteria</taxon>
        <taxon>Bacillati</taxon>
        <taxon>Actinomycetota</taxon>
        <taxon>Actinomycetes</taxon>
        <taxon>Pseudonocardiales</taxon>
        <taxon>Pseudonocardiaceae</taxon>
        <taxon>Amycolatopsis</taxon>
    </lineage>
</organism>
<dbReference type="PANTHER" id="PTHR33393">
    <property type="entry name" value="POLYGLUTAMINE SYNTHESIS ACCESSORY PROTEIN RV0574C-RELATED"/>
    <property type="match status" value="1"/>
</dbReference>
<reference evidence="5 6" key="1">
    <citation type="journal article" date="2015" name="Genome Announc.">
        <title>Draft Genome Sequence of Norvancomycin-Producing Strain Amycolatopsis orientalis CPCC200066.</title>
        <authorList>
            <person name="Lei X."/>
            <person name="Yuan F."/>
            <person name="Shi Y."/>
            <person name="Li X."/>
            <person name="Wang L."/>
            <person name="Hong B."/>
        </authorList>
    </citation>
    <scope>NUCLEOTIDE SEQUENCE [LARGE SCALE GENOMIC DNA]</scope>
    <source>
        <strain evidence="5 6">B-37</strain>
    </source>
</reference>
<dbReference type="eggNOG" id="COG2843">
    <property type="taxonomic scope" value="Bacteria"/>
</dbReference>
<dbReference type="Pfam" id="PF09587">
    <property type="entry name" value="PGA_cap"/>
    <property type="match status" value="1"/>
</dbReference>
<keyword evidence="6" id="KW-1185">Reference proteome</keyword>
<evidence type="ECO:0000256" key="2">
    <source>
        <dbReference type="SAM" id="MobiDB-lite"/>
    </source>
</evidence>
<dbReference type="SMART" id="SM00854">
    <property type="entry name" value="PGA_cap"/>
    <property type="match status" value="1"/>
</dbReference>
<feature type="compositionally biased region" description="Low complexity" evidence="2">
    <location>
        <begin position="39"/>
        <end position="51"/>
    </location>
</feature>
<evidence type="ECO:0000256" key="3">
    <source>
        <dbReference type="SAM" id="SignalP"/>
    </source>
</evidence>
<name>A0A193C5V9_AMYOR</name>
<evidence type="ECO:0000259" key="4">
    <source>
        <dbReference type="SMART" id="SM00854"/>
    </source>
</evidence>
<dbReference type="InterPro" id="IPR010916">
    <property type="entry name" value="TonB_box_CS"/>
</dbReference>
<dbReference type="PANTHER" id="PTHR33393:SF13">
    <property type="entry name" value="PGA BIOSYNTHESIS PROTEIN CAPA"/>
    <property type="match status" value="1"/>
</dbReference>
<dbReference type="EMBL" id="CP016174">
    <property type="protein sequence ID" value="ANN19966.1"/>
    <property type="molecule type" value="Genomic_DNA"/>
</dbReference>
<evidence type="ECO:0000313" key="6">
    <source>
        <dbReference type="Proteomes" id="UP000093695"/>
    </source>
</evidence>
<dbReference type="InterPro" id="IPR019079">
    <property type="entry name" value="Capsule_synth_CapA"/>
</dbReference>
<keyword evidence="3" id="KW-0732">Signal</keyword>
<dbReference type="PROSITE" id="PS00430">
    <property type="entry name" value="TONB_DEPENDENT_REC_1"/>
    <property type="match status" value="1"/>
</dbReference>
<dbReference type="InterPro" id="IPR052169">
    <property type="entry name" value="CW_Biosynth-Accessory"/>
</dbReference>
<feature type="region of interest" description="Disordered" evidence="2">
    <location>
        <begin position="31"/>
        <end position="51"/>
    </location>
</feature>
<accession>A0A193C5V9</accession>
<dbReference type="CDD" id="cd07381">
    <property type="entry name" value="MPP_CapA"/>
    <property type="match status" value="1"/>
</dbReference>
<sequence length="383" mass="40006">MFSTHARPVRARAGAALLGVALLLGACSPAPEQPPGAPPAASSAQASQAPGESFTVVATGDVLIHPALTDQAKQDGNGEIDYRPLLAGVKPLISGADLGICHLETPLAPKGGPYSGYPSFSAPPEIVDALKDTGYDTCSTASNHTIDQGAEGAGRTLGKLDEAGIKHTGSARSAEEAKKPLIMDVNGVKVAQISYAYGFNGIKVPAGKPWLVNQIDAEDVIAEAKAARRAGAQIVLASLHWGTEYQHDPTAEQRSLAKKLLGDDAIDLIIGHHAHVVQPFEQINGKWVAYGLGNSVARHSEPKGSTEQGAAARFRFVRDGERWKVDKAEYVPTLVQLGPPIRLLDLTAGQGGDDALKAAALKDTDEVVLSRGAGEQGLTRPGR</sequence>
<evidence type="ECO:0000313" key="5">
    <source>
        <dbReference type="EMBL" id="ANN19966.1"/>
    </source>
</evidence>
<dbReference type="RefSeq" id="WP_044856204.1">
    <property type="nucleotide sequence ID" value="NZ_CP016174.1"/>
</dbReference>
<gene>
    <name evidence="5" type="ORF">SD37_33050</name>
</gene>
<dbReference type="PROSITE" id="PS51257">
    <property type="entry name" value="PROKAR_LIPOPROTEIN"/>
    <property type="match status" value="1"/>
</dbReference>
<dbReference type="KEGG" id="aori:SD37_33050"/>
<dbReference type="Gene3D" id="3.60.21.10">
    <property type="match status" value="1"/>
</dbReference>
<dbReference type="STRING" id="31958.SD37_33050"/>
<evidence type="ECO:0000256" key="1">
    <source>
        <dbReference type="ARBA" id="ARBA00005662"/>
    </source>
</evidence>
<feature type="domain" description="Capsule synthesis protein CapA" evidence="4">
    <location>
        <begin position="55"/>
        <end position="299"/>
    </location>
</feature>
<proteinExistence type="inferred from homology"/>
<dbReference type="InterPro" id="IPR029052">
    <property type="entry name" value="Metallo-depent_PP-like"/>
</dbReference>